<dbReference type="Pfam" id="PF18759">
    <property type="entry name" value="Plavaka"/>
    <property type="match status" value="1"/>
</dbReference>
<sequence>MRPDGRPARKTRKTWKLLQQLPEPSLLPHVPVVPTPANATPSVAEWVWRCVRTSVNSFGLFREYASLPTFTPDDSTVLEDLSDRAQAAITAALEAGPGTKLGPPPAPFSTWTSAAIQLWSWTGSIQKSREEIKRLITLLASPLFSKEEVKALDFDVETAKLDQHFASSSRDGWRPASVSIPVPDGKPHASEADAPTYTVDGLWYRPLTQVIKAGIENAAERTFHYTPFKQYWQRELDVPPERVHDEIYCSDAMAQAHTELQNEPPVEGCTLERVVVALMLWSDSTHLASFGDAALWPLYLFFGNQSKYLRVKPTSNMCHHVAYFPKVRYLIPRRLLHILSLRRSCPQNSVDSTRTLPEKRRRATC</sequence>
<dbReference type="EMBL" id="JARJCW010000050">
    <property type="protein sequence ID" value="KAJ7203527.1"/>
    <property type="molecule type" value="Genomic_DNA"/>
</dbReference>
<name>A0AAD6V5Q5_9AGAR</name>
<reference evidence="1" key="1">
    <citation type="submission" date="2023-03" db="EMBL/GenBank/DDBJ databases">
        <title>Massive genome expansion in bonnet fungi (Mycena s.s.) driven by repeated elements and novel gene families across ecological guilds.</title>
        <authorList>
            <consortium name="Lawrence Berkeley National Laboratory"/>
            <person name="Harder C.B."/>
            <person name="Miyauchi S."/>
            <person name="Viragh M."/>
            <person name="Kuo A."/>
            <person name="Thoen E."/>
            <person name="Andreopoulos B."/>
            <person name="Lu D."/>
            <person name="Skrede I."/>
            <person name="Drula E."/>
            <person name="Henrissat B."/>
            <person name="Morin E."/>
            <person name="Kohler A."/>
            <person name="Barry K."/>
            <person name="LaButti K."/>
            <person name="Morin E."/>
            <person name="Salamov A."/>
            <person name="Lipzen A."/>
            <person name="Mereny Z."/>
            <person name="Hegedus B."/>
            <person name="Baldrian P."/>
            <person name="Stursova M."/>
            <person name="Weitz H."/>
            <person name="Taylor A."/>
            <person name="Grigoriev I.V."/>
            <person name="Nagy L.G."/>
            <person name="Martin F."/>
            <person name="Kauserud H."/>
        </authorList>
    </citation>
    <scope>NUCLEOTIDE SEQUENCE</scope>
    <source>
        <strain evidence="1">9144</strain>
    </source>
</reference>
<evidence type="ECO:0000313" key="2">
    <source>
        <dbReference type="Proteomes" id="UP001219525"/>
    </source>
</evidence>
<proteinExistence type="predicted"/>
<comment type="caution">
    <text evidence="1">The sequence shown here is derived from an EMBL/GenBank/DDBJ whole genome shotgun (WGS) entry which is preliminary data.</text>
</comment>
<organism evidence="1 2">
    <name type="scientific">Mycena pura</name>
    <dbReference type="NCBI Taxonomy" id="153505"/>
    <lineage>
        <taxon>Eukaryota</taxon>
        <taxon>Fungi</taxon>
        <taxon>Dikarya</taxon>
        <taxon>Basidiomycota</taxon>
        <taxon>Agaricomycotina</taxon>
        <taxon>Agaricomycetes</taxon>
        <taxon>Agaricomycetidae</taxon>
        <taxon>Agaricales</taxon>
        <taxon>Marasmiineae</taxon>
        <taxon>Mycenaceae</taxon>
        <taxon>Mycena</taxon>
    </lineage>
</organism>
<evidence type="ECO:0000313" key="1">
    <source>
        <dbReference type="EMBL" id="KAJ7203527.1"/>
    </source>
</evidence>
<keyword evidence="2" id="KW-1185">Reference proteome</keyword>
<dbReference type="InterPro" id="IPR041078">
    <property type="entry name" value="Plavaka"/>
</dbReference>
<dbReference type="Proteomes" id="UP001219525">
    <property type="component" value="Unassembled WGS sequence"/>
</dbReference>
<accession>A0AAD6V5Q5</accession>
<gene>
    <name evidence="1" type="ORF">GGX14DRAFT_369504</name>
</gene>
<dbReference type="AlphaFoldDB" id="A0AAD6V5Q5"/>
<protein>
    <submittedName>
        <fullName evidence="1">Uncharacterized protein</fullName>
    </submittedName>
</protein>